<dbReference type="eggNOG" id="KOG3595">
    <property type="taxonomic scope" value="Eukaryota"/>
</dbReference>
<evidence type="ECO:0000313" key="2">
    <source>
        <dbReference type="Proteomes" id="UP000008068"/>
    </source>
</evidence>
<dbReference type="Proteomes" id="UP000008068">
    <property type="component" value="Unassembled WGS sequence"/>
</dbReference>
<dbReference type="OrthoDB" id="5826481at2759"/>
<sequence>MDSFMNFSSFVLKSDPKQLILIKYNAEVYTTLLQFGQVTRNANWRVYTILDHVLLKIEKLVDEPIWLLLNVNKTDQVAISQLKNIIEKLKKLPVVHSSFRIIIGYSDEVDCSAELINLTSHRFYFSSSMSLAQQTRRILSNLSIRSSLDKSEETQRIQIIRLISFHYGLKLRNQFDSEFNVIVDDADLLAMLKLYQELRNLSEQPNEIQDVMKVKTCVIEPIYYPKTKCPVQKNVITAMVQWIIEANLSIPADTLLKNIIREDNHNFEDFAHFIQSHDESILCGLNARISRECRSHLDKKVISKMRILFEPTVEIQSESRRNPEPRSYLADVENGTREIDGRRLNNITELIVLLKIIFCSKYKMGIAEVMVTADFVNDGYEKPKVTPDSDDPMLKINHCVLTAANFSQGEIRELHNHQRQYVSITLKSSKRTAASNPRSLPLICPTTKHSVAQIPFHSQFPISHFHLRGVFVTLGRTI</sequence>
<proteinExistence type="predicted"/>
<reference evidence="2" key="1">
    <citation type="submission" date="2011-07" db="EMBL/GenBank/DDBJ databases">
        <authorList>
            <consortium name="Caenorhabditis brenneri Sequencing and Analysis Consortium"/>
            <person name="Wilson R.K."/>
        </authorList>
    </citation>
    <scope>NUCLEOTIDE SEQUENCE [LARGE SCALE GENOMIC DNA]</scope>
    <source>
        <strain evidence="2">PB2801</strain>
    </source>
</reference>
<keyword evidence="2" id="KW-1185">Reference proteome</keyword>
<organism evidence="2">
    <name type="scientific">Caenorhabditis brenneri</name>
    <name type="common">Nematode worm</name>
    <dbReference type="NCBI Taxonomy" id="135651"/>
    <lineage>
        <taxon>Eukaryota</taxon>
        <taxon>Metazoa</taxon>
        <taxon>Ecdysozoa</taxon>
        <taxon>Nematoda</taxon>
        <taxon>Chromadorea</taxon>
        <taxon>Rhabditida</taxon>
        <taxon>Rhabditina</taxon>
        <taxon>Rhabditomorpha</taxon>
        <taxon>Rhabditoidea</taxon>
        <taxon>Rhabditidae</taxon>
        <taxon>Peloderinae</taxon>
        <taxon>Caenorhabditis</taxon>
    </lineage>
</organism>
<protein>
    <submittedName>
        <fullName evidence="1">Uncharacterized protein</fullName>
    </submittedName>
</protein>
<gene>
    <name evidence="1" type="ORF">CAEBREN_02994</name>
</gene>
<dbReference type="EMBL" id="GL379851">
    <property type="protein sequence ID" value="EGT55537.1"/>
    <property type="molecule type" value="Genomic_DNA"/>
</dbReference>
<dbReference type="AlphaFoldDB" id="G0N9A8"/>
<dbReference type="InParanoid" id="G0N9A8"/>
<accession>G0N9A8</accession>
<name>G0N9A8_CAEBE</name>
<dbReference type="HOGENOM" id="CLU_571392_0_0_1"/>
<evidence type="ECO:0000313" key="1">
    <source>
        <dbReference type="EMBL" id="EGT55537.1"/>
    </source>
</evidence>
<dbReference type="STRING" id="135651.G0N9A8"/>